<name>A0AAC9LLK2_9FLAO</name>
<dbReference type="Proteomes" id="UP000187506">
    <property type="component" value="Chromosome"/>
</dbReference>
<dbReference type="InterPro" id="IPR036196">
    <property type="entry name" value="Ptyr_pPase_sf"/>
</dbReference>
<dbReference type="PANTHER" id="PTHR43428:SF1">
    <property type="entry name" value="ARSENATE REDUCTASE"/>
    <property type="match status" value="1"/>
</dbReference>
<dbReference type="RefSeq" id="WP_076733596.1">
    <property type="nucleotide sequence ID" value="NZ_CP019352.1"/>
</dbReference>
<evidence type="ECO:0000313" key="2">
    <source>
        <dbReference type="Proteomes" id="UP000187506"/>
    </source>
</evidence>
<protein>
    <submittedName>
        <fullName evidence="1">Protein-tyrosine-phosphatase</fullName>
    </submittedName>
</protein>
<keyword evidence="2" id="KW-1185">Reference proteome</keyword>
<evidence type="ECO:0000313" key="1">
    <source>
        <dbReference type="EMBL" id="APY00690.1"/>
    </source>
</evidence>
<dbReference type="SUPFAM" id="SSF52788">
    <property type="entry name" value="Phosphotyrosine protein phosphatases I"/>
    <property type="match status" value="1"/>
</dbReference>
<organism evidence="1 2">
    <name type="scientific">Lacinutrix venerupis</name>
    <dbReference type="NCBI Taxonomy" id="1486034"/>
    <lineage>
        <taxon>Bacteria</taxon>
        <taxon>Pseudomonadati</taxon>
        <taxon>Bacteroidota</taxon>
        <taxon>Flavobacteriia</taxon>
        <taxon>Flavobacteriales</taxon>
        <taxon>Flavobacteriaceae</taxon>
        <taxon>Lacinutrix</taxon>
    </lineage>
</organism>
<sequence>MITTQSTLFSEIDTTIKTLKPETISEERKTVLNPLAEYIQTKVENKQDIRINFICTHNSRRSHLSQVWAQAMAQYFNIDNVFCYSGGTEATAMFPMAAKALQNSGFKINTLSEGKNPIYSIKYATNEHPIIGFSKTFGDDFNPKSEFAAIMTCSQADGACPFIPGAEKRIPITFQDPKAFDNTPQQEEKYNERSIQIATELFYIFSQIKA</sequence>
<proteinExistence type="predicted"/>
<dbReference type="EMBL" id="CP019352">
    <property type="protein sequence ID" value="APY00690.1"/>
    <property type="molecule type" value="Genomic_DNA"/>
</dbReference>
<dbReference type="Gene3D" id="3.40.50.2300">
    <property type="match status" value="1"/>
</dbReference>
<dbReference type="PANTHER" id="PTHR43428">
    <property type="entry name" value="ARSENATE REDUCTASE"/>
    <property type="match status" value="1"/>
</dbReference>
<reference evidence="1 2" key="1">
    <citation type="submission" date="2017-01" db="EMBL/GenBank/DDBJ databases">
        <title>Complete genome of Lacinutrix venerupis DOK2-8 isolated from seawater in Dokdo.</title>
        <authorList>
            <person name="Chi W.-J."/>
            <person name="Kim J.H."/>
        </authorList>
    </citation>
    <scope>NUCLEOTIDE SEQUENCE [LARGE SCALE GENOMIC DNA]</scope>
    <source>
        <strain evidence="1 2">DOK2-8</strain>
    </source>
</reference>
<accession>A0AAC9LLK2</accession>
<dbReference type="KEGG" id="lvn:BWR22_10320"/>
<dbReference type="AlphaFoldDB" id="A0AAC9LLK2"/>
<gene>
    <name evidence="1" type="ORF">BWR22_10320</name>
</gene>